<evidence type="ECO:0000256" key="2">
    <source>
        <dbReference type="ARBA" id="ARBA00007441"/>
    </source>
</evidence>
<dbReference type="GO" id="GO:0008483">
    <property type="term" value="F:transaminase activity"/>
    <property type="evidence" value="ECO:0007669"/>
    <property type="project" value="UniProtKB-KW"/>
</dbReference>
<evidence type="ECO:0000256" key="3">
    <source>
        <dbReference type="ARBA" id="ARBA00022576"/>
    </source>
</evidence>
<dbReference type="InterPro" id="IPR015424">
    <property type="entry name" value="PyrdxlP-dep_Trfase"/>
</dbReference>
<dbReference type="InterPro" id="IPR022518">
    <property type="entry name" value="Aspartate_4-decarboxylase"/>
</dbReference>
<reference evidence="8 10" key="1">
    <citation type="submission" date="2012-06" db="EMBL/GenBank/DDBJ databases">
        <title>Draft genome sequence of Lactobacillus gigeriorum CRBIP 24.85T, isolated from chicken crop.</title>
        <authorList>
            <person name="Cousin S."/>
            <person name="Ma L."/>
            <person name="Creno S."/>
            <person name="Clermont D."/>
            <person name="Loux V."/>
            <person name="Bizet C."/>
            <person name="Bouchier C."/>
        </authorList>
    </citation>
    <scope>NUCLEOTIDE SEQUENCE [LARGE SCALE GENOMIC DNA]</scope>
    <source>
        <strain evidence="10">CRBIP 24.85T</strain>
        <strain evidence="8">Type strain: CRBIP 24.85</strain>
    </source>
</reference>
<comment type="caution">
    <text evidence="8">The sequence shown here is derived from an EMBL/GenBank/DDBJ whole genome shotgun (WGS) entry which is preliminary data.</text>
</comment>
<proteinExistence type="inferred from homology"/>
<dbReference type="PANTHER" id="PTHR46383">
    <property type="entry name" value="ASPARTATE AMINOTRANSFERASE"/>
    <property type="match status" value="1"/>
</dbReference>
<dbReference type="Proteomes" id="UP000051521">
    <property type="component" value="Unassembled WGS sequence"/>
</dbReference>
<evidence type="ECO:0000256" key="4">
    <source>
        <dbReference type="ARBA" id="ARBA00022679"/>
    </source>
</evidence>
<dbReference type="RefSeq" id="WP_008473809.1">
    <property type="nucleotide sequence ID" value="NZ_AYZO01000024.1"/>
</dbReference>
<dbReference type="NCBIfam" id="TIGR03801">
    <property type="entry name" value="asp_4_decarbox"/>
    <property type="match status" value="1"/>
</dbReference>
<protein>
    <recommendedName>
        <fullName evidence="6">Aminotransferase</fullName>
        <ecNumber evidence="6">2.6.1.-</ecNumber>
    </recommendedName>
</protein>
<evidence type="ECO:0000256" key="1">
    <source>
        <dbReference type="ARBA" id="ARBA00001933"/>
    </source>
</evidence>
<accession>I7K1N5</accession>
<dbReference type="EMBL" id="CAKC01000075">
    <property type="protein sequence ID" value="CCI87550.1"/>
    <property type="molecule type" value="Genomic_DNA"/>
</dbReference>
<keyword evidence="5" id="KW-0663">Pyridoxal phosphate</keyword>
<keyword evidence="11" id="KW-1185">Reference proteome</keyword>
<dbReference type="Gene3D" id="3.90.1150.10">
    <property type="entry name" value="Aspartate Aminotransferase, domain 1"/>
    <property type="match status" value="1"/>
</dbReference>
<dbReference type="PANTHER" id="PTHR46383:SF1">
    <property type="entry name" value="ASPARTATE AMINOTRANSFERASE"/>
    <property type="match status" value="1"/>
</dbReference>
<dbReference type="InterPro" id="IPR004839">
    <property type="entry name" value="Aminotransferase_I/II_large"/>
</dbReference>
<keyword evidence="4 6" id="KW-0808">Transferase</keyword>
<comment type="cofactor">
    <cofactor evidence="1 6">
        <name>pyridoxal 5'-phosphate</name>
        <dbReference type="ChEBI" id="CHEBI:597326"/>
    </cofactor>
</comment>
<dbReference type="SUPFAM" id="SSF53383">
    <property type="entry name" value="PLP-dependent transferases"/>
    <property type="match status" value="1"/>
</dbReference>
<keyword evidence="8" id="KW-0456">Lyase</keyword>
<dbReference type="PATRIC" id="fig|1423751.3.peg.893"/>
<evidence type="ECO:0000313" key="9">
    <source>
        <dbReference type="EMBL" id="KRN11183.1"/>
    </source>
</evidence>
<feature type="domain" description="Aminotransferase class I/classII large" evidence="7">
    <location>
        <begin position="169"/>
        <end position="336"/>
    </location>
</feature>
<dbReference type="NCBIfam" id="NF006755">
    <property type="entry name" value="PRK09275.1"/>
    <property type="match status" value="1"/>
</dbReference>
<dbReference type="STRING" id="1423751.FC38_GL000863"/>
<dbReference type="GO" id="GO:0006520">
    <property type="term" value="P:amino acid metabolic process"/>
    <property type="evidence" value="ECO:0007669"/>
    <property type="project" value="InterPro"/>
</dbReference>
<dbReference type="EC" id="2.6.1.-" evidence="6"/>
<gene>
    <name evidence="8" type="ORF">BN52_05410</name>
    <name evidence="9" type="ORF">FC38_GL000863</name>
</gene>
<dbReference type="AlphaFoldDB" id="I7K1N5"/>
<organism evidence="8 10">
    <name type="scientific">Lactobacillus gigeriorum DSM 23908 = CRBIP 24.85</name>
    <dbReference type="NCBI Taxonomy" id="1423751"/>
    <lineage>
        <taxon>Bacteria</taxon>
        <taxon>Bacillati</taxon>
        <taxon>Bacillota</taxon>
        <taxon>Bacilli</taxon>
        <taxon>Lactobacillales</taxon>
        <taxon>Lactobacillaceae</taxon>
        <taxon>Lactobacillus</taxon>
    </lineage>
</organism>
<dbReference type="Gene3D" id="1.10.20.110">
    <property type="match status" value="1"/>
</dbReference>
<dbReference type="InterPro" id="IPR015422">
    <property type="entry name" value="PyrdxlP-dep_Trfase_small"/>
</dbReference>
<dbReference type="PROSITE" id="PS00105">
    <property type="entry name" value="AA_TRANSFER_CLASS_1"/>
    <property type="match status" value="1"/>
</dbReference>
<evidence type="ECO:0000313" key="10">
    <source>
        <dbReference type="Proteomes" id="UP000009326"/>
    </source>
</evidence>
<dbReference type="EMBL" id="AYZO01000024">
    <property type="protein sequence ID" value="KRN11183.1"/>
    <property type="molecule type" value="Genomic_DNA"/>
</dbReference>
<dbReference type="InterPro" id="IPR050596">
    <property type="entry name" value="AspAT/PAT-like"/>
</dbReference>
<dbReference type="CDD" id="cd00609">
    <property type="entry name" value="AAT_like"/>
    <property type="match status" value="1"/>
</dbReference>
<evidence type="ECO:0000313" key="11">
    <source>
        <dbReference type="Proteomes" id="UP000051521"/>
    </source>
</evidence>
<reference evidence="9 11" key="2">
    <citation type="journal article" date="2015" name="Genome Announc.">
        <title>Expanding the biotechnology potential of lactobacilli through comparative genomics of 213 strains and associated genera.</title>
        <authorList>
            <person name="Sun Z."/>
            <person name="Harris H.M."/>
            <person name="McCann A."/>
            <person name="Guo C."/>
            <person name="Argimon S."/>
            <person name="Zhang W."/>
            <person name="Yang X."/>
            <person name="Jeffery I.B."/>
            <person name="Cooney J.C."/>
            <person name="Kagawa T.F."/>
            <person name="Liu W."/>
            <person name="Song Y."/>
            <person name="Salvetti E."/>
            <person name="Wrobel A."/>
            <person name="Rasinkangas P."/>
            <person name="Parkhill J."/>
            <person name="Rea M.C."/>
            <person name="O'Sullivan O."/>
            <person name="Ritari J."/>
            <person name="Douillard F.P."/>
            <person name="Paul Ross R."/>
            <person name="Yang R."/>
            <person name="Briner A.E."/>
            <person name="Felis G.E."/>
            <person name="de Vos W.M."/>
            <person name="Barrangou R."/>
            <person name="Klaenhammer T.R."/>
            <person name="Caufield P.W."/>
            <person name="Cui Y."/>
            <person name="Zhang H."/>
            <person name="O'Toole P.W."/>
        </authorList>
    </citation>
    <scope>NUCLEOTIDE SEQUENCE [LARGE SCALE GENOMIC DNA]</scope>
    <source>
        <strain evidence="9 11">DSM 23908</strain>
    </source>
</reference>
<dbReference type="InterPro" id="IPR015421">
    <property type="entry name" value="PyrdxlP-dep_Trfase_major"/>
</dbReference>
<dbReference type="InterPro" id="IPR004838">
    <property type="entry name" value="NHTrfase_class1_PyrdxlP-BS"/>
</dbReference>
<dbReference type="Pfam" id="PF00155">
    <property type="entry name" value="Aminotran_1_2"/>
    <property type="match status" value="1"/>
</dbReference>
<evidence type="ECO:0000259" key="7">
    <source>
        <dbReference type="Pfam" id="PF00155"/>
    </source>
</evidence>
<evidence type="ECO:0000313" key="8">
    <source>
        <dbReference type="EMBL" id="CCI87550.1"/>
    </source>
</evidence>
<name>I7K1N5_9LACO</name>
<comment type="similarity">
    <text evidence="2 6">Belongs to the class-I pyridoxal-phosphate-dependent aminotransferase family.</text>
</comment>
<dbReference type="GO" id="GO:0030170">
    <property type="term" value="F:pyridoxal phosphate binding"/>
    <property type="evidence" value="ECO:0007669"/>
    <property type="project" value="InterPro"/>
</dbReference>
<keyword evidence="3 6" id="KW-0032">Aminotransferase</keyword>
<dbReference type="Proteomes" id="UP000009326">
    <property type="component" value="Unassembled WGS sequence"/>
</dbReference>
<evidence type="ECO:0000256" key="6">
    <source>
        <dbReference type="RuleBase" id="RU000481"/>
    </source>
</evidence>
<dbReference type="OrthoDB" id="9804407at2"/>
<dbReference type="Gene3D" id="3.40.640.10">
    <property type="entry name" value="Type I PLP-dependent aspartate aminotransferase-like (Major domain)"/>
    <property type="match status" value="1"/>
</dbReference>
<sequence length="527" mass="60337">MSNTDLNSLSPFEFSLFLHEEVKKQPGLPLLDAGRGNPNWTSPTPREAFFLLGEFATSELIFSQEENALGSQINSKQARLKLFEAFLSKRDTQGSRYWQHLLKHRDLIKGDFASWFDEACDAITGDNYPSPERVLDVAEGPLKRFMTKALFDENEVDFDVFPVEGGAAGICYAFDTLMNSHLLHKGDKIALFLPTFAPYVELPHLSSYMFEVVPIKAARVKVGDHVEYTYPDSELQKLSDPEIQLAVLVNPSNPNSNALNDENLKTIKEIVTNKRPDLLFISDDVYGTFVPNFKSLFAVIPDNCLCLYSFSKYYGATGWRLGVLAVSKNNVMEKLIEKLPMHCKRKVSARYAPLMINDRLSFIDRLVADSRDITLNHVAGLSTPQQMMITLFSIYGIVQNGAHYQQLIMHLCHKREDRFFEVMELPSLRSEYDTAYYCDLNIINWASEHYNSEFAEYLETEWSTVDFLTELARKEHVILLRTAPFGSDLWSVRISLANLHTHEYGELGERIIHFVDQIYQKFLEQTK</sequence>
<dbReference type="GO" id="GO:0016829">
    <property type="term" value="F:lyase activity"/>
    <property type="evidence" value="ECO:0007669"/>
    <property type="project" value="UniProtKB-KW"/>
</dbReference>
<evidence type="ECO:0000256" key="5">
    <source>
        <dbReference type="ARBA" id="ARBA00022898"/>
    </source>
</evidence>